<dbReference type="PANTHER" id="PTHR33365">
    <property type="entry name" value="YALI0B05434P"/>
    <property type="match status" value="1"/>
</dbReference>
<dbReference type="AlphaFoldDB" id="A0AAE0MDM8"/>
<evidence type="ECO:0000256" key="9">
    <source>
        <dbReference type="SAM" id="Phobius"/>
    </source>
</evidence>
<proteinExistence type="inferred from homology"/>
<evidence type="ECO:0000256" key="3">
    <source>
        <dbReference type="ARBA" id="ARBA00022989"/>
    </source>
</evidence>
<dbReference type="EMBL" id="JAUEPO010000003">
    <property type="protein sequence ID" value="KAK3328592.1"/>
    <property type="molecule type" value="Genomic_DNA"/>
</dbReference>
<organism evidence="10 11">
    <name type="scientific">Cercophora scortea</name>
    <dbReference type="NCBI Taxonomy" id="314031"/>
    <lineage>
        <taxon>Eukaryota</taxon>
        <taxon>Fungi</taxon>
        <taxon>Dikarya</taxon>
        <taxon>Ascomycota</taxon>
        <taxon>Pezizomycotina</taxon>
        <taxon>Sordariomycetes</taxon>
        <taxon>Sordariomycetidae</taxon>
        <taxon>Sordariales</taxon>
        <taxon>Lasiosphaeriaceae</taxon>
        <taxon>Cercophora</taxon>
    </lineage>
</organism>
<evidence type="ECO:0000313" key="11">
    <source>
        <dbReference type="Proteomes" id="UP001286456"/>
    </source>
</evidence>
<dbReference type="InterPro" id="IPR021765">
    <property type="entry name" value="UstYa-like"/>
</dbReference>
<dbReference type="GO" id="GO:0043386">
    <property type="term" value="P:mycotoxin biosynthetic process"/>
    <property type="evidence" value="ECO:0007669"/>
    <property type="project" value="InterPro"/>
</dbReference>
<evidence type="ECO:0000256" key="4">
    <source>
        <dbReference type="ARBA" id="ARBA00023026"/>
    </source>
</evidence>
<keyword evidence="3 9" id="KW-1133">Transmembrane helix</keyword>
<evidence type="ECO:0000313" key="10">
    <source>
        <dbReference type="EMBL" id="KAK3328592.1"/>
    </source>
</evidence>
<keyword evidence="5 9" id="KW-0472">Membrane</keyword>
<sequence length="274" mass="31116">MDNMKLSSDSELREHLLDDGDESRHDRKPSRRWMPRSLTALGLAILALLVYVAAVFTVHVAAQLTVSYQVFDTHFTLPKDSLRYEERREWGGLEHPWNLAPSDELDAAWNDLLYAMNFRATPEDLDAVGENKTDRVRVVGGDYAAVLGVYHHLHCLNNLRRVIHWDYYGPRLAGTRHPEGYSKEHSNHCIDVIRQSLMCHPNTAIYTAQWQDDPHSPISNAIKSDAVTTCVKWDSLEGWARQRALVPGNYFYLPGPYKSNRAIYEPKSSGASGA</sequence>
<keyword evidence="4" id="KW-0843">Virulence</keyword>
<comment type="caution">
    <text evidence="10">The sequence shown here is derived from an EMBL/GenBank/DDBJ whole genome shotgun (WGS) entry which is preliminary data.</text>
</comment>
<protein>
    <recommendedName>
        <fullName evidence="12">Tat pathway signal sequence</fullName>
    </recommendedName>
</protein>
<evidence type="ECO:0000256" key="7">
    <source>
        <dbReference type="ARBA" id="ARBA00035112"/>
    </source>
</evidence>
<feature type="region of interest" description="Disordered" evidence="8">
    <location>
        <begin position="1"/>
        <end position="29"/>
    </location>
</feature>
<accession>A0AAE0MDM8</accession>
<evidence type="ECO:0000256" key="1">
    <source>
        <dbReference type="ARBA" id="ARBA00004167"/>
    </source>
</evidence>
<keyword evidence="11" id="KW-1185">Reference proteome</keyword>
<keyword evidence="6" id="KW-0325">Glycoprotein</keyword>
<evidence type="ECO:0008006" key="12">
    <source>
        <dbReference type="Google" id="ProtNLM"/>
    </source>
</evidence>
<dbReference type="GO" id="GO:0016020">
    <property type="term" value="C:membrane"/>
    <property type="evidence" value="ECO:0007669"/>
    <property type="project" value="UniProtKB-SubCell"/>
</dbReference>
<dbReference type="PANTHER" id="PTHR33365:SF12">
    <property type="entry name" value="TAT PATHWAY SIGNAL SEQUENCE"/>
    <property type="match status" value="1"/>
</dbReference>
<comment type="subcellular location">
    <subcellularLocation>
        <location evidence="1">Membrane</location>
        <topology evidence="1">Single-pass membrane protein</topology>
    </subcellularLocation>
</comment>
<dbReference type="Pfam" id="PF11807">
    <property type="entry name" value="UstYa"/>
    <property type="match status" value="1"/>
</dbReference>
<evidence type="ECO:0000256" key="6">
    <source>
        <dbReference type="ARBA" id="ARBA00023180"/>
    </source>
</evidence>
<feature type="transmembrane region" description="Helical" evidence="9">
    <location>
        <begin position="38"/>
        <end position="62"/>
    </location>
</feature>
<reference evidence="10" key="1">
    <citation type="journal article" date="2023" name="Mol. Phylogenet. Evol.">
        <title>Genome-scale phylogeny and comparative genomics of the fungal order Sordariales.</title>
        <authorList>
            <person name="Hensen N."/>
            <person name="Bonometti L."/>
            <person name="Westerberg I."/>
            <person name="Brannstrom I.O."/>
            <person name="Guillou S."/>
            <person name="Cros-Aarteil S."/>
            <person name="Calhoun S."/>
            <person name="Haridas S."/>
            <person name="Kuo A."/>
            <person name="Mondo S."/>
            <person name="Pangilinan J."/>
            <person name="Riley R."/>
            <person name="LaButti K."/>
            <person name="Andreopoulos B."/>
            <person name="Lipzen A."/>
            <person name="Chen C."/>
            <person name="Yan M."/>
            <person name="Daum C."/>
            <person name="Ng V."/>
            <person name="Clum A."/>
            <person name="Steindorff A."/>
            <person name="Ohm R.A."/>
            <person name="Martin F."/>
            <person name="Silar P."/>
            <person name="Natvig D.O."/>
            <person name="Lalanne C."/>
            <person name="Gautier V."/>
            <person name="Ament-Velasquez S.L."/>
            <person name="Kruys A."/>
            <person name="Hutchinson M.I."/>
            <person name="Powell A.J."/>
            <person name="Barry K."/>
            <person name="Miller A.N."/>
            <person name="Grigoriev I.V."/>
            <person name="Debuchy R."/>
            <person name="Gladieux P."/>
            <person name="Hiltunen Thoren M."/>
            <person name="Johannesson H."/>
        </authorList>
    </citation>
    <scope>NUCLEOTIDE SEQUENCE</scope>
    <source>
        <strain evidence="10">SMH4131-1</strain>
    </source>
</reference>
<comment type="similarity">
    <text evidence="7">Belongs to the ustYa family.</text>
</comment>
<dbReference type="Proteomes" id="UP001286456">
    <property type="component" value="Unassembled WGS sequence"/>
</dbReference>
<gene>
    <name evidence="10" type="ORF">B0T19DRAFT_424970</name>
</gene>
<feature type="compositionally biased region" description="Basic and acidic residues" evidence="8">
    <location>
        <begin position="8"/>
        <end position="25"/>
    </location>
</feature>
<name>A0AAE0MDM8_9PEZI</name>
<keyword evidence="2 9" id="KW-0812">Transmembrane</keyword>
<evidence type="ECO:0000256" key="5">
    <source>
        <dbReference type="ARBA" id="ARBA00023136"/>
    </source>
</evidence>
<reference evidence="10" key="2">
    <citation type="submission" date="2023-06" db="EMBL/GenBank/DDBJ databases">
        <authorList>
            <consortium name="Lawrence Berkeley National Laboratory"/>
            <person name="Haridas S."/>
            <person name="Hensen N."/>
            <person name="Bonometti L."/>
            <person name="Westerberg I."/>
            <person name="Brannstrom I.O."/>
            <person name="Guillou S."/>
            <person name="Cros-Aarteil S."/>
            <person name="Calhoun S."/>
            <person name="Kuo A."/>
            <person name="Mondo S."/>
            <person name="Pangilinan J."/>
            <person name="Riley R."/>
            <person name="Labutti K."/>
            <person name="Andreopoulos B."/>
            <person name="Lipzen A."/>
            <person name="Chen C."/>
            <person name="Yanf M."/>
            <person name="Daum C."/>
            <person name="Ng V."/>
            <person name="Clum A."/>
            <person name="Steindorff A."/>
            <person name="Ohm R."/>
            <person name="Martin F."/>
            <person name="Silar P."/>
            <person name="Natvig D."/>
            <person name="Lalanne C."/>
            <person name="Gautier V."/>
            <person name="Ament-Velasquez S.L."/>
            <person name="Kruys A."/>
            <person name="Hutchinson M.I."/>
            <person name="Powell A.J."/>
            <person name="Barry K."/>
            <person name="Miller A.N."/>
            <person name="Grigoriev I.V."/>
            <person name="Debuchy R."/>
            <person name="Gladieux P."/>
            <person name="Thoren M.H."/>
            <person name="Johannesson H."/>
        </authorList>
    </citation>
    <scope>NUCLEOTIDE SEQUENCE</scope>
    <source>
        <strain evidence="10">SMH4131-1</strain>
    </source>
</reference>
<evidence type="ECO:0000256" key="2">
    <source>
        <dbReference type="ARBA" id="ARBA00022692"/>
    </source>
</evidence>
<evidence type="ECO:0000256" key="8">
    <source>
        <dbReference type="SAM" id="MobiDB-lite"/>
    </source>
</evidence>